<dbReference type="AlphaFoldDB" id="A0A382C2H8"/>
<gene>
    <name evidence="2" type="ORF">METZ01_LOCUS172826</name>
</gene>
<reference evidence="2" key="1">
    <citation type="submission" date="2018-05" db="EMBL/GenBank/DDBJ databases">
        <authorList>
            <person name="Lanie J.A."/>
            <person name="Ng W.-L."/>
            <person name="Kazmierczak K.M."/>
            <person name="Andrzejewski T.M."/>
            <person name="Davidsen T.M."/>
            <person name="Wayne K.J."/>
            <person name="Tettelin H."/>
            <person name="Glass J.I."/>
            <person name="Rusch D."/>
            <person name="Podicherti R."/>
            <person name="Tsui H.-C.T."/>
            <person name="Winkler M.E."/>
        </authorList>
    </citation>
    <scope>NUCLEOTIDE SEQUENCE</scope>
</reference>
<evidence type="ECO:0000313" key="2">
    <source>
        <dbReference type="EMBL" id="SVB19972.1"/>
    </source>
</evidence>
<evidence type="ECO:0000256" key="1">
    <source>
        <dbReference type="SAM" id="Phobius"/>
    </source>
</evidence>
<keyword evidence="1" id="KW-1133">Transmembrane helix</keyword>
<proteinExistence type="predicted"/>
<feature type="transmembrane region" description="Helical" evidence="1">
    <location>
        <begin position="6"/>
        <end position="22"/>
    </location>
</feature>
<accession>A0A382C2H8</accession>
<sequence>MTSKDPFWPLFLMFLMAHGWFLKPKVFPLQRGTEERWGHPKKMIPRIFGFIGAWTIAAFTLPLAWIGVAAAVWVAIVTPGIIDIHHKFQHID</sequence>
<feature type="transmembrane region" description="Helical" evidence="1">
    <location>
        <begin position="65"/>
        <end position="84"/>
    </location>
</feature>
<organism evidence="2">
    <name type="scientific">marine metagenome</name>
    <dbReference type="NCBI Taxonomy" id="408172"/>
    <lineage>
        <taxon>unclassified sequences</taxon>
        <taxon>metagenomes</taxon>
        <taxon>ecological metagenomes</taxon>
    </lineage>
</organism>
<keyword evidence="1" id="KW-0812">Transmembrane</keyword>
<name>A0A382C2H8_9ZZZZ</name>
<protein>
    <submittedName>
        <fullName evidence="2">Uncharacterized protein</fullName>
    </submittedName>
</protein>
<keyword evidence="1" id="KW-0472">Membrane</keyword>
<dbReference type="EMBL" id="UINC01032390">
    <property type="protein sequence ID" value="SVB19972.1"/>
    <property type="molecule type" value="Genomic_DNA"/>
</dbReference>